<evidence type="ECO:0000313" key="3">
    <source>
        <dbReference type="EMBL" id="HJC47114.1"/>
    </source>
</evidence>
<gene>
    <name evidence="3" type="ORF">IAA04_03565</name>
</gene>
<accession>A0A9D2T669</accession>
<dbReference type="SUPFAM" id="SSF51735">
    <property type="entry name" value="NAD(P)-binding Rossmann-fold domains"/>
    <property type="match status" value="1"/>
</dbReference>
<dbReference type="EMBL" id="DWWL01000022">
    <property type="protein sequence ID" value="HJC47114.1"/>
    <property type="molecule type" value="Genomic_DNA"/>
</dbReference>
<dbReference type="Pfam" id="PF01408">
    <property type="entry name" value="GFO_IDH_MocA"/>
    <property type="match status" value="1"/>
</dbReference>
<evidence type="ECO:0000259" key="2">
    <source>
        <dbReference type="Pfam" id="PF22725"/>
    </source>
</evidence>
<dbReference type="Gene3D" id="3.40.50.720">
    <property type="entry name" value="NAD(P)-binding Rossmann-like Domain"/>
    <property type="match status" value="1"/>
</dbReference>
<dbReference type="Pfam" id="PF22725">
    <property type="entry name" value="GFO_IDH_MocA_C3"/>
    <property type="match status" value="1"/>
</dbReference>
<protein>
    <submittedName>
        <fullName evidence="3">Gfo/Idh/MocA family oxidoreductase</fullName>
    </submittedName>
</protein>
<dbReference type="GO" id="GO:0000166">
    <property type="term" value="F:nucleotide binding"/>
    <property type="evidence" value="ECO:0007669"/>
    <property type="project" value="InterPro"/>
</dbReference>
<sequence>MRIGIAGNGSIVRRFLKDASGAETVKTTSICVRERSRDKGEELAREYGMKVYTDYEEFLREGDMDTVYVGLINTQHYPYAKQALLAGKHVICEKPLTVTAAQARELAALAEEKKLFLWEAFKLPWGTILPAVKEHVKELGPVRMVQCSYCRAGKAYEEYLAGAVRPVLDPACAGGSLYDVNVYNLHFVMSLFGVPKKVCYTANQGRNGVDTSGTAILQYDGFLAVCTAAMDCSSDNFCMIQGEKGWIRTEGPISSASRAILCLGGEEKVIALQPEKGSLRPEIQAFARQLQTGDRTPCYEMLKHSVQVMEVLEALRDQIPGRLPFLA</sequence>
<reference evidence="3" key="2">
    <citation type="submission" date="2021-04" db="EMBL/GenBank/DDBJ databases">
        <authorList>
            <person name="Gilroy R."/>
        </authorList>
    </citation>
    <scope>NUCLEOTIDE SEQUENCE</scope>
    <source>
        <strain evidence="3">CHK183-5548</strain>
    </source>
</reference>
<proteinExistence type="predicted"/>
<comment type="caution">
    <text evidence="3">The sequence shown here is derived from an EMBL/GenBank/DDBJ whole genome shotgun (WGS) entry which is preliminary data.</text>
</comment>
<evidence type="ECO:0000313" key="4">
    <source>
        <dbReference type="Proteomes" id="UP000823883"/>
    </source>
</evidence>
<dbReference type="Gene3D" id="3.30.360.10">
    <property type="entry name" value="Dihydrodipicolinate Reductase, domain 2"/>
    <property type="match status" value="1"/>
</dbReference>
<dbReference type="PANTHER" id="PTHR43054:SF1">
    <property type="entry name" value="SCYLLO-INOSITOL 2-DEHYDROGENASE (NADP(+)) IOLU"/>
    <property type="match status" value="1"/>
</dbReference>
<feature type="domain" description="GFO/IDH/MocA-like oxidoreductase" evidence="2">
    <location>
        <begin position="137"/>
        <end position="248"/>
    </location>
</feature>
<dbReference type="SUPFAM" id="SSF55347">
    <property type="entry name" value="Glyceraldehyde-3-phosphate dehydrogenase-like, C-terminal domain"/>
    <property type="match status" value="1"/>
</dbReference>
<dbReference type="Proteomes" id="UP000823883">
    <property type="component" value="Unassembled WGS sequence"/>
</dbReference>
<dbReference type="InterPro" id="IPR055170">
    <property type="entry name" value="GFO_IDH_MocA-like_dom"/>
</dbReference>
<reference evidence="3" key="1">
    <citation type="journal article" date="2021" name="PeerJ">
        <title>Extensive microbial diversity within the chicken gut microbiome revealed by metagenomics and culture.</title>
        <authorList>
            <person name="Gilroy R."/>
            <person name="Ravi A."/>
            <person name="Getino M."/>
            <person name="Pursley I."/>
            <person name="Horton D.L."/>
            <person name="Alikhan N.F."/>
            <person name="Baker D."/>
            <person name="Gharbi K."/>
            <person name="Hall N."/>
            <person name="Watson M."/>
            <person name="Adriaenssens E.M."/>
            <person name="Foster-Nyarko E."/>
            <person name="Jarju S."/>
            <person name="Secka A."/>
            <person name="Antonio M."/>
            <person name="Oren A."/>
            <person name="Chaudhuri R.R."/>
            <person name="La Ragione R."/>
            <person name="Hildebrand F."/>
            <person name="Pallen M.J."/>
        </authorList>
    </citation>
    <scope>NUCLEOTIDE SEQUENCE</scope>
    <source>
        <strain evidence="3">CHK183-5548</strain>
    </source>
</reference>
<dbReference type="AlphaFoldDB" id="A0A9D2T669"/>
<feature type="domain" description="Gfo/Idh/MocA-like oxidoreductase N-terminal" evidence="1">
    <location>
        <begin position="1"/>
        <end position="119"/>
    </location>
</feature>
<organism evidence="3 4">
    <name type="scientific">Candidatus Lachnoclostridium pullistercoris</name>
    <dbReference type="NCBI Taxonomy" id="2838632"/>
    <lineage>
        <taxon>Bacteria</taxon>
        <taxon>Bacillati</taxon>
        <taxon>Bacillota</taxon>
        <taxon>Clostridia</taxon>
        <taxon>Lachnospirales</taxon>
        <taxon>Lachnospiraceae</taxon>
    </lineage>
</organism>
<dbReference type="PANTHER" id="PTHR43054">
    <property type="match status" value="1"/>
</dbReference>
<dbReference type="InterPro" id="IPR000683">
    <property type="entry name" value="Gfo/Idh/MocA-like_OxRdtase_N"/>
</dbReference>
<name>A0A9D2T669_9FIRM</name>
<dbReference type="InterPro" id="IPR036291">
    <property type="entry name" value="NAD(P)-bd_dom_sf"/>
</dbReference>
<evidence type="ECO:0000259" key="1">
    <source>
        <dbReference type="Pfam" id="PF01408"/>
    </source>
</evidence>